<name>A0AAD5RWH6_9PEZI</name>
<dbReference type="GO" id="GO:0043527">
    <property type="term" value="C:tRNA methyltransferase complex"/>
    <property type="evidence" value="ECO:0007669"/>
    <property type="project" value="TreeGrafter"/>
</dbReference>
<dbReference type="GO" id="GO:0106004">
    <property type="term" value="P:tRNA (guanine-N7)-methylation"/>
    <property type="evidence" value="ECO:0007669"/>
    <property type="project" value="UniProtKB-UniRule"/>
</dbReference>
<dbReference type="Proteomes" id="UP001201980">
    <property type="component" value="Unassembled WGS sequence"/>
</dbReference>
<comment type="caution">
    <text evidence="9">The sequence shown here is derived from an EMBL/GenBank/DDBJ whole genome shotgun (WGS) entry which is preliminary data.</text>
</comment>
<dbReference type="SUPFAM" id="SSF50978">
    <property type="entry name" value="WD40 repeat-like"/>
    <property type="match status" value="1"/>
</dbReference>
<evidence type="ECO:0000256" key="7">
    <source>
        <dbReference type="PROSITE-ProRule" id="PRU00221"/>
    </source>
</evidence>
<comment type="pathway">
    <text evidence="6">tRNA modification; N(7)-methylguanine-tRNA biosynthesis.</text>
</comment>
<comment type="function">
    <text evidence="6">Required for the formation of N(7)-methylguanine at position 46 (m7G46) in tRNA. In the complex, it is required to stabilize and induce conformational changes of the catalytic subunit.</text>
</comment>
<dbReference type="Gene3D" id="2.130.10.10">
    <property type="entry name" value="YVTN repeat-like/Quinoprotein amine dehydrogenase"/>
    <property type="match status" value="2"/>
</dbReference>
<comment type="subcellular location">
    <subcellularLocation>
        <location evidence="1 6">Nucleus</location>
    </subcellularLocation>
</comment>
<evidence type="ECO:0000313" key="9">
    <source>
        <dbReference type="EMBL" id="KAJ2905039.1"/>
    </source>
</evidence>
<evidence type="ECO:0000313" key="10">
    <source>
        <dbReference type="Proteomes" id="UP001201980"/>
    </source>
</evidence>
<keyword evidence="3 6" id="KW-0819">tRNA processing</keyword>
<sequence>MTGNAPYQCIQVCGRFLFAAQGANIHSFSLENGNYLSTWKHLVPGTTDDETPAVDALGDFEACAPPTKRRKIGESPDEQTENGESKNSKSKSKSKPQSTYMIPDQPLINLLVSTLDGKFLVAVTSHDKVIRVFEHDGEGAIEQISQRTMPKRPCSILITPDGKAIMSADKFGDVYSLPLIDATESTTPTAVQSRRTTTPTLAEAKIAAAPAKTDIQYKTAATPLTVHTARNRVALENQMMHQASPTQKISKDPSILSFAHTLLLGHVSLLTAISLARDSRGRAYILSADRDEHIRVSRGPPQSHVIDTFCLGHKDFVSRLCVPENKPELLVSGGGDEEIFLWDWLNGRILARENILRRAKEVIPNIGKVAVSGLVSAFQDRHNTTVLSVTCEKIPAIFIYEIKEPCHFEFKTTIQLAGNPLDVYFLPADPRRLVVSLDMMDCLDAAPDVLQVIGLTPESDHAYPSPKIQTNKAPDTQTLPKDDIRKLIYTNEHLRKYEGEVADQGA</sequence>
<dbReference type="InterPro" id="IPR036322">
    <property type="entry name" value="WD40_repeat_dom_sf"/>
</dbReference>
<dbReference type="InterPro" id="IPR028884">
    <property type="entry name" value="Trm82"/>
</dbReference>
<gene>
    <name evidence="9" type="ORF">MKZ38_006432</name>
</gene>
<dbReference type="GO" id="GO:0005634">
    <property type="term" value="C:nucleus"/>
    <property type="evidence" value="ECO:0007669"/>
    <property type="project" value="UniProtKB-SubCell"/>
</dbReference>
<dbReference type="HAMAP" id="MF_03056">
    <property type="entry name" value="TRM82"/>
    <property type="match status" value="1"/>
</dbReference>
<evidence type="ECO:0000256" key="2">
    <source>
        <dbReference type="ARBA" id="ARBA00022574"/>
    </source>
</evidence>
<feature type="region of interest" description="Disordered" evidence="8">
    <location>
        <begin position="65"/>
        <end position="100"/>
    </location>
</feature>
<feature type="repeat" description="WD" evidence="7">
    <location>
        <begin position="310"/>
        <end position="352"/>
    </location>
</feature>
<proteinExistence type="inferred from homology"/>
<comment type="similarity">
    <text evidence="6">Belongs to the WD repeat TRM82 family.</text>
</comment>
<dbReference type="PANTHER" id="PTHR16288:SF0">
    <property type="entry name" value="TRNA (GUANINE-N(7)-)-METHYLTRANSFERASE NON-CATALYTIC SUBUNIT WDR4"/>
    <property type="match status" value="1"/>
</dbReference>
<dbReference type="SMART" id="SM00320">
    <property type="entry name" value="WD40"/>
    <property type="match status" value="3"/>
</dbReference>
<accession>A0AAD5RWH6</accession>
<keyword evidence="10" id="KW-1185">Reference proteome</keyword>
<protein>
    <submittedName>
        <fullName evidence="9">tRNA (Guanine-N(7)-)-methyltransferase non-catalytic subunit trm82</fullName>
    </submittedName>
</protein>
<evidence type="ECO:0000256" key="1">
    <source>
        <dbReference type="ARBA" id="ARBA00004123"/>
    </source>
</evidence>
<keyword evidence="2 6" id="KW-0853">WD repeat</keyword>
<dbReference type="GO" id="GO:0005829">
    <property type="term" value="C:cytosol"/>
    <property type="evidence" value="ECO:0007669"/>
    <property type="project" value="TreeGrafter"/>
</dbReference>
<dbReference type="InterPro" id="IPR015943">
    <property type="entry name" value="WD40/YVTN_repeat-like_dom_sf"/>
</dbReference>
<dbReference type="AlphaFoldDB" id="A0AAD5RWH6"/>
<keyword evidence="4 6" id="KW-0677">Repeat</keyword>
<dbReference type="PROSITE" id="PS50082">
    <property type="entry name" value="WD_REPEATS_2"/>
    <property type="match status" value="1"/>
</dbReference>
<keyword evidence="5 6" id="KW-0539">Nucleus</keyword>
<dbReference type="EMBL" id="JAKWBI020000039">
    <property type="protein sequence ID" value="KAJ2905039.1"/>
    <property type="molecule type" value="Genomic_DNA"/>
</dbReference>
<organism evidence="9 10">
    <name type="scientific">Zalerion maritima</name>
    <dbReference type="NCBI Taxonomy" id="339359"/>
    <lineage>
        <taxon>Eukaryota</taxon>
        <taxon>Fungi</taxon>
        <taxon>Dikarya</taxon>
        <taxon>Ascomycota</taxon>
        <taxon>Pezizomycotina</taxon>
        <taxon>Sordariomycetes</taxon>
        <taxon>Lulworthiomycetidae</taxon>
        <taxon>Lulworthiales</taxon>
        <taxon>Lulworthiaceae</taxon>
        <taxon>Zalerion</taxon>
    </lineage>
</organism>
<reference evidence="9" key="1">
    <citation type="submission" date="2022-07" db="EMBL/GenBank/DDBJ databases">
        <title>Draft genome sequence of Zalerion maritima ATCC 34329, a (micro)plastics degrading marine fungus.</title>
        <authorList>
            <person name="Paco A."/>
            <person name="Goncalves M.F.M."/>
            <person name="Rocha-Santos T.A.P."/>
            <person name="Alves A."/>
        </authorList>
    </citation>
    <scope>NUCLEOTIDE SEQUENCE</scope>
    <source>
        <strain evidence="9">ATCC 34329</strain>
    </source>
</reference>
<evidence type="ECO:0000256" key="5">
    <source>
        <dbReference type="ARBA" id="ARBA00023242"/>
    </source>
</evidence>
<evidence type="ECO:0000256" key="6">
    <source>
        <dbReference type="HAMAP-Rule" id="MF_03056"/>
    </source>
</evidence>
<dbReference type="InterPro" id="IPR001680">
    <property type="entry name" value="WD40_rpt"/>
</dbReference>
<evidence type="ECO:0000256" key="3">
    <source>
        <dbReference type="ARBA" id="ARBA00022694"/>
    </source>
</evidence>
<evidence type="ECO:0000256" key="8">
    <source>
        <dbReference type="SAM" id="MobiDB-lite"/>
    </source>
</evidence>
<evidence type="ECO:0000256" key="4">
    <source>
        <dbReference type="ARBA" id="ARBA00022737"/>
    </source>
</evidence>
<dbReference type="PANTHER" id="PTHR16288">
    <property type="entry name" value="WD40 REPEAT PROTEIN 4"/>
    <property type="match status" value="1"/>
</dbReference>